<evidence type="ECO:0000313" key="1">
    <source>
        <dbReference type="EMBL" id="KAK9302936.1"/>
    </source>
</evidence>
<proteinExistence type="predicted"/>
<accession>A0AAW1A1S6</accession>
<sequence length="155" mass="17142">MTGPPESDRLSLGSSPTERSLCLRHFPPSPISSDVTNPPPNLFLHLALILESSLLPSVDSPRATLDYDHPCDCAFPDLPLRPRIHVQISHLRTLDDTPVTNSGKREEKLAAHVTFFPPLLMLSTLSFNDPGSVVEQNLGARARARSIESWTAWNR</sequence>
<keyword evidence="2" id="KW-1185">Reference proteome</keyword>
<evidence type="ECO:0000313" key="2">
    <source>
        <dbReference type="Proteomes" id="UP001432146"/>
    </source>
</evidence>
<protein>
    <submittedName>
        <fullName evidence="1">Uncharacterized protein</fullName>
    </submittedName>
</protein>
<organism evidence="1 2">
    <name type="scientific">Tetragonisca angustula</name>
    <dbReference type="NCBI Taxonomy" id="166442"/>
    <lineage>
        <taxon>Eukaryota</taxon>
        <taxon>Metazoa</taxon>
        <taxon>Ecdysozoa</taxon>
        <taxon>Arthropoda</taxon>
        <taxon>Hexapoda</taxon>
        <taxon>Insecta</taxon>
        <taxon>Pterygota</taxon>
        <taxon>Neoptera</taxon>
        <taxon>Endopterygota</taxon>
        <taxon>Hymenoptera</taxon>
        <taxon>Apocrita</taxon>
        <taxon>Aculeata</taxon>
        <taxon>Apoidea</taxon>
        <taxon>Anthophila</taxon>
        <taxon>Apidae</taxon>
        <taxon>Tetragonisca</taxon>
    </lineage>
</organism>
<dbReference type="EMBL" id="JAWNGG020000086">
    <property type="protein sequence ID" value="KAK9302936.1"/>
    <property type="molecule type" value="Genomic_DNA"/>
</dbReference>
<comment type="caution">
    <text evidence="1">The sequence shown here is derived from an EMBL/GenBank/DDBJ whole genome shotgun (WGS) entry which is preliminary data.</text>
</comment>
<name>A0AAW1A1S6_9HYME</name>
<gene>
    <name evidence="1" type="ORF">QLX08_005206</name>
</gene>
<dbReference type="AlphaFoldDB" id="A0AAW1A1S6"/>
<reference evidence="1 2" key="1">
    <citation type="submission" date="2024-05" db="EMBL/GenBank/DDBJ databases">
        <title>The nuclear and mitochondrial genome assemblies of Tetragonisca angustula (Apidae: Meliponini), a tiny yet remarkable pollinator in the Neotropics.</title>
        <authorList>
            <person name="Ferrari R."/>
            <person name="Ricardo P.C."/>
            <person name="Dias F.C."/>
            <person name="Araujo N.S."/>
            <person name="Soares D.O."/>
            <person name="Zhou Q.-S."/>
            <person name="Zhu C.-D."/>
            <person name="Coutinho L."/>
            <person name="Airas M.C."/>
            <person name="Batista T.M."/>
        </authorList>
    </citation>
    <scope>NUCLEOTIDE SEQUENCE [LARGE SCALE GENOMIC DNA]</scope>
    <source>
        <strain evidence="1">ASF017062</strain>
        <tissue evidence="1">Abdomen</tissue>
    </source>
</reference>
<dbReference type="Proteomes" id="UP001432146">
    <property type="component" value="Unassembled WGS sequence"/>
</dbReference>